<evidence type="ECO:0000256" key="1">
    <source>
        <dbReference type="ARBA" id="ARBA00006484"/>
    </source>
</evidence>
<dbReference type="CDD" id="cd05233">
    <property type="entry name" value="SDR_c"/>
    <property type="match status" value="1"/>
</dbReference>
<proteinExistence type="inferred from homology"/>
<dbReference type="InterPro" id="IPR036291">
    <property type="entry name" value="NAD(P)-bd_dom_sf"/>
</dbReference>
<dbReference type="Pfam" id="PF13561">
    <property type="entry name" value="adh_short_C2"/>
    <property type="match status" value="1"/>
</dbReference>
<accession>A0A8H6VYK3</accession>
<dbReference type="FunFam" id="3.40.50.720:FF:000084">
    <property type="entry name" value="Short-chain dehydrogenase reductase"/>
    <property type="match status" value="1"/>
</dbReference>
<dbReference type="Gene3D" id="3.40.50.720">
    <property type="entry name" value="NAD(P)-binding Rossmann-like Domain"/>
    <property type="match status" value="1"/>
</dbReference>
<dbReference type="PANTHER" id="PTHR43180:SF66">
    <property type="entry name" value="SHORT-CHAIN DEHYDROGENASE_REDUCTASE FAMILY PROTEIN"/>
    <property type="match status" value="1"/>
</dbReference>
<keyword evidence="2" id="KW-0560">Oxidoreductase</keyword>
<dbReference type="PANTHER" id="PTHR43180">
    <property type="entry name" value="3-OXOACYL-(ACYL-CARRIER-PROTEIN) REDUCTASE (AFU_ORTHOLOGUE AFUA_6G11210)"/>
    <property type="match status" value="1"/>
</dbReference>
<dbReference type="RefSeq" id="XP_037215312.1">
    <property type="nucleotide sequence ID" value="XM_037368386.1"/>
</dbReference>
<evidence type="ECO:0000256" key="2">
    <source>
        <dbReference type="ARBA" id="ARBA00023002"/>
    </source>
</evidence>
<dbReference type="Proteomes" id="UP000636479">
    <property type="component" value="Unassembled WGS sequence"/>
</dbReference>
<name>A0A8H6VYK3_9AGAR</name>
<dbReference type="GO" id="GO:0016491">
    <property type="term" value="F:oxidoreductase activity"/>
    <property type="evidence" value="ECO:0007669"/>
    <property type="project" value="UniProtKB-KW"/>
</dbReference>
<sequence length="353" mass="37658">MFLWVLHNAQDWHAHLSVKIYEENDFPVSRASAFISSPGTSMSSYSRTRAAGTDGQAYYEATKERLAKIQSHLANSPRGRRLQDKVCIVTGVGSLKGIGRASALLYAHEGAKHLYLLDFDGTHLANLQETIQTQYPDVKATVQQGDAADEALISGLCQRALKEEGRLDVFFANAGVATATALESTTSEEFMRVMRVNTLSTFLAVKHASAAMKVVNASRGKTGSGGSIILTASVAGIRSGAGPIDYSASKAAVNSIAKTSVYQLQKTNIRVNSICPGLIETGMTVETFDFARKRGADAKIGQLNPLARYGVAEEIAQVALFLASDESSYINGQNVAVDGGLSASHPVVPGRWA</sequence>
<keyword evidence="4" id="KW-1185">Reference proteome</keyword>
<dbReference type="SUPFAM" id="SSF51735">
    <property type="entry name" value="NAD(P)-binding Rossmann-fold domains"/>
    <property type="match status" value="1"/>
</dbReference>
<evidence type="ECO:0000313" key="3">
    <source>
        <dbReference type="EMBL" id="KAF7292884.1"/>
    </source>
</evidence>
<gene>
    <name evidence="3" type="ORF">MIND_01187500</name>
</gene>
<comment type="caution">
    <text evidence="3">The sequence shown here is derived from an EMBL/GenBank/DDBJ whole genome shotgun (WGS) entry which is preliminary data.</text>
</comment>
<reference evidence="3" key="1">
    <citation type="submission" date="2020-05" db="EMBL/GenBank/DDBJ databases">
        <title>Mycena genomes resolve the evolution of fungal bioluminescence.</title>
        <authorList>
            <person name="Tsai I.J."/>
        </authorList>
    </citation>
    <scope>NUCLEOTIDE SEQUENCE</scope>
    <source>
        <strain evidence="3">171206Taipei</strain>
    </source>
</reference>
<protein>
    <recommendedName>
        <fullName evidence="5">NAD(P)-binding protein</fullName>
    </recommendedName>
</protein>
<comment type="similarity">
    <text evidence="1">Belongs to the short-chain dehydrogenases/reductases (SDR) family.</text>
</comment>
<dbReference type="EMBL" id="JACAZF010000011">
    <property type="protein sequence ID" value="KAF7292884.1"/>
    <property type="molecule type" value="Genomic_DNA"/>
</dbReference>
<organism evidence="3 4">
    <name type="scientific">Mycena indigotica</name>
    <dbReference type="NCBI Taxonomy" id="2126181"/>
    <lineage>
        <taxon>Eukaryota</taxon>
        <taxon>Fungi</taxon>
        <taxon>Dikarya</taxon>
        <taxon>Basidiomycota</taxon>
        <taxon>Agaricomycotina</taxon>
        <taxon>Agaricomycetes</taxon>
        <taxon>Agaricomycetidae</taxon>
        <taxon>Agaricales</taxon>
        <taxon>Marasmiineae</taxon>
        <taxon>Mycenaceae</taxon>
        <taxon>Mycena</taxon>
    </lineage>
</organism>
<dbReference type="InterPro" id="IPR002347">
    <property type="entry name" value="SDR_fam"/>
</dbReference>
<dbReference type="GeneID" id="59350902"/>
<dbReference type="AlphaFoldDB" id="A0A8H6VYK3"/>
<dbReference type="PRINTS" id="PR00081">
    <property type="entry name" value="GDHRDH"/>
</dbReference>
<dbReference type="PRINTS" id="PR00080">
    <property type="entry name" value="SDRFAMILY"/>
</dbReference>
<dbReference type="OrthoDB" id="4131217at2759"/>
<evidence type="ECO:0000313" key="4">
    <source>
        <dbReference type="Proteomes" id="UP000636479"/>
    </source>
</evidence>
<evidence type="ECO:0008006" key="5">
    <source>
        <dbReference type="Google" id="ProtNLM"/>
    </source>
</evidence>